<dbReference type="SUPFAM" id="SSF111369">
    <property type="entry name" value="HlyD-like secretion proteins"/>
    <property type="match status" value="1"/>
</dbReference>
<dbReference type="InterPro" id="IPR006143">
    <property type="entry name" value="RND_pump_MFP"/>
</dbReference>
<dbReference type="EMBL" id="CP059693">
    <property type="protein sequence ID" value="WDE11840.1"/>
    <property type="molecule type" value="Genomic_DNA"/>
</dbReference>
<proteinExistence type="inferred from homology"/>
<dbReference type="NCBIfam" id="TIGR01730">
    <property type="entry name" value="RND_mfp"/>
    <property type="match status" value="1"/>
</dbReference>
<sequence>MKIIIYLFTFFSVLPVQGTESVVTYQLGEQKIKPATEFLGTVKSYKVAKTTTDVPGQINFIKELGDRVKKGELITQLSDKKLQLEIDHYQAKRHQDESQLKHIEARLAATSELSAKSYSSELELDRLLTDKLVLQQKLIQIDASIDILKSKIENLKIYAPFDGVVTRQLHIAGEYIEENEPVLVLNSSDIEVRTVMTAEQAHHLKYDQKILIKDGAQTTLSSVNRMYPINQTHAGLVSVHLLPESSFSIGQQVKVIVPIQYKQPIVLVHEDAIRIEKGGYSVVKVDSSQKADVIPVNLIDHYKEWAVIVAPIKEGDTLVVRGNENLHQGDGIKVIKNLTHIN</sequence>
<evidence type="ECO:0000313" key="2">
    <source>
        <dbReference type="EMBL" id="WDE11840.1"/>
    </source>
</evidence>
<reference evidence="2 3" key="1">
    <citation type="journal article" date="2022" name="Mar. Drugs">
        <title>Bioassay-Guided Fractionation Leads to the Detection of Cholic Acid Generated by the Rare Thalassomonas sp.</title>
        <authorList>
            <person name="Pheiffer F."/>
            <person name="Schneider Y.K."/>
            <person name="Hansen E.H."/>
            <person name="Andersen J.H."/>
            <person name="Isaksson J."/>
            <person name="Busche T."/>
            <person name="R C."/>
            <person name="Kalinowski J."/>
            <person name="Zyl L.V."/>
            <person name="Trindade M."/>
        </authorList>
    </citation>
    <scope>NUCLEOTIDE SEQUENCE [LARGE SCALE GENOMIC DNA]</scope>
    <source>
        <strain evidence="2 3">A5K-61T</strain>
    </source>
</reference>
<name>A0ABY7VDT6_9GAMM</name>
<evidence type="ECO:0000256" key="1">
    <source>
        <dbReference type="ARBA" id="ARBA00009477"/>
    </source>
</evidence>
<dbReference type="RefSeq" id="WP_274052059.1">
    <property type="nucleotide sequence ID" value="NZ_CP059693.1"/>
</dbReference>
<dbReference type="Gene3D" id="2.40.420.20">
    <property type="match status" value="1"/>
</dbReference>
<keyword evidence="3" id="KW-1185">Reference proteome</keyword>
<dbReference type="PANTHER" id="PTHR30469">
    <property type="entry name" value="MULTIDRUG RESISTANCE PROTEIN MDTA"/>
    <property type="match status" value="1"/>
</dbReference>
<protein>
    <submittedName>
        <fullName evidence="2">Efflux RND transporter periplasmic adaptor subunit</fullName>
    </submittedName>
</protein>
<organism evidence="2 3">
    <name type="scientific">Thalassomonas haliotis</name>
    <dbReference type="NCBI Taxonomy" id="485448"/>
    <lineage>
        <taxon>Bacteria</taxon>
        <taxon>Pseudomonadati</taxon>
        <taxon>Pseudomonadota</taxon>
        <taxon>Gammaproteobacteria</taxon>
        <taxon>Alteromonadales</taxon>
        <taxon>Colwelliaceae</taxon>
        <taxon>Thalassomonas</taxon>
    </lineage>
</organism>
<comment type="similarity">
    <text evidence="1">Belongs to the membrane fusion protein (MFP) (TC 8.A.1) family.</text>
</comment>
<dbReference type="Gene3D" id="2.40.30.170">
    <property type="match status" value="1"/>
</dbReference>
<accession>A0ABY7VDT6</accession>
<dbReference type="Gene3D" id="2.40.50.100">
    <property type="match status" value="1"/>
</dbReference>
<dbReference type="Proteomes" id="UP001215231">
    <property type="component" value="Chromosome"/>
</dbReference>
<dbReference type="Gene3D" id="1.10.287.470">
    <property type="entry name" value="Helix hairpin bin"/>
    <property type="match status" value="1"/>
</dbReference>
<gene>
    <name evidence="2" type="ORF">H3N35_27245</name>
</gene>
<evidence type="ECO:0000313" key="3">
    <source>
        <dbReference type="Proteomes" id="UP001215231"/>
    </source>
</evidence>